<reference evidence="1" key="1">
    <citation type="journal article" date="2022" name="bioRxiv">
        <title>Sequencing and chromosome-scale assembly of the giantPleurodeles waltlgenome.</title>
        <authorList>
            <person name="Brown T."/>
            <person name="Elewa A."/>
            <person name="Iarovenko S."/>
            <person name="Subramanian E."/>
            <person name="Araus A.J."/>
            <person name="Petzold A."/>
            <person name="Susuki M."/>
            <person name="Suzuki K.-i.T."/>
            <person name="Hayashi T."/>
            <person name="Toyoda A."/>
            <person name="Oliveira C."/>
            <person name="Osipova E."/>
            <person name="Leigh N.D."/>
            <person name="Simon A."/>
            <person name="Yun M.H."/>
        </authorList>
    </citation>
    <scope>NUCLEOTIDE SEQUENCE</scope>
    <source>
        <strain evidence="1">20211129_DDA</strain>
        <tissue evidence="1">Liver</tissue>
    </source>
</reference>
<proteinExistence type="predicted"/>
<dbReference type="AlphaFoldDB" id="A0AAV7UFK9"/>
<name>A0AAV7UFK9_PLEWA</name>
<organism evidence="1 2">
    <name type="scientific">Pleurodeles waltl</name>
    <name type="common">Iberian ribbed newt</name>
    <dbReference type="NCBI Taxonomy" id="8319"/>
    <lineage>
        <taxon>Eukaryota</taxon>
        <taxon>Metazoa</taxon>
        <taxon>Chordata</taxon>
        <taxon>Craniata</taxon>
        <taxon>Vertebrata</taxon>
        <taxon>Euteleostomi</taxon>
        <taxon>Amphibia</taxon>
        <taxon>Batrachia</taxon>
        <taxon>Caudata</taxon>
        <taxon>Salamandroidea</taxon>
        <taxon>Salamandridae</taxon>
        <taxon>Pleurodelinae</taxon>
        <taxon>Pleurodeles</taxon>
    </lineage>
</organism>
<dbReference type="EMBL" id="JANPWB010000005">
    <property type="protein sequence ID" value="KAJ1186804.1"/>
    <property type="molecule type" value="Genomic_DNA"/>
</dbReference>
<accession>A0AAV7UFK9</accession>
<gene>
    <name evidence="1" type="ORF">NDU88_003584</name>
</gene>
<evidence type="ECO:0000313" key="2">
    <source>
        <dbReference type="Proteomes" id="UP001066276"/>
    </source>
</evidence>
<evidence type="ECO:0000313" key="1">
    <source>
        <dbReference type="EMBL" id="KAJ1186804.1"/>
    </source>
</evidence>
<comment type="caution">
    <text evidence="1">The sequence shown here is derived from an EMBL/GenBank/DDBJ whole genome shotgun (WGS) entry which is preliminary data.</text>
</comment>
<protein>
    <submittedName>
        <fullName evidence="1">Uncharacterized protein</fullName>
    </submittedName>
</protein>
<sequence>MAIRCAAALQRTCRMGATGPKSTGSRRISRAGHGYFGELCVAEQVERQDLTRQGDQYSLRQAPCFLSLKQSHLR</sequence>
<keyword evidence="2" id="KW-1185">Reference proteome</keyword>
<dbReference type="Proteomes" id="UP001066276">
    <property type="component" value="Chromosome 3_1"/>
</dbReference>